<reference evidence="1 2" key="1">
    <citation type="submission" date="2023-11" db="EMBL/GenBank/DDBJ databases">
        <authorList>
            <person name="Okamura Y."/>
        </authorList>
    </citation>
    <scope>NUCLEOTIDE SEQUENCE [LARGE SCALE GENOMIC DNA]</scope>
</reference>
<evidence type="ECO:0000313" key="1">
    <source>
        <dbReference type="EMBL" id="CAK1552717.1"/>
    </source>
</evidence>
<evidence type="ECO:0000313" key="2">
    <source>
        <dbReference type="Proteomes" id="UP001497472"/>
    </source>
</evidence>
<gene>
    <name evidence="1" type="ORF">LNINA_LOCUS11748</name>
</gene>
<protein>
    <submittedName>
        <fullName evidence="1">Uncharacterized protein</fullName>
    </submittedName>
</protein>
<dbReference type="Proteomes" id="UP001497472">
    <property type="component" value="Unassembled WGS sequence"/>
</dbReference>
<accession>A0AAV1JV92</accession>
<dbReference type="AlphaFoldDB" id="A0AAV1JV92"/>
<proteinExistence type="predicted"/>
<comment type="caution">
    <text evidence="1">The sequence shown here is derived from an EMBL/GenBank/DDBJ whole genome shotgun (WGS) entry which is preliminary data.</text>
</comment>
<name>A0AAV1JV92_9NEOP</name>
<dbReference type="EMBL" id="CAVLEF010000156">
    <property type="protein sequence ID" value="CAK1552717.1"/>
    <property type="molecule type" value="Genomic_DNA"/>
</dbReference>
<organism evidence="1 2">
    <name type="scientific">Leptosia nina</name>
    <dbReference type="NCBI Taxonomy" id="320188"/>
    <lineage>
        <taxon>Eukaryota</taxon>
        <taxon>Metazoa</taxon>
        <taxon>Ecdysozoa</taxon>
        <taxon>Arthropoda</taxon>
        <taxon>Hexapoda</taxon>
        <taxon>Insecta</taxon>
        <taxon>Pterygota</taxon>
        <taxon>Neoptera</taxon>
        <taxon>Endopterygota</taxon>
        <taxon>Lepidoptera</taxon>
        <taxon>Glossata</taxon>
        <taxon>Ditrysia</taxon>
        <taxon>Papilionoidea</taxon>
        <taxon>Pieridae</taxon>
        <taxon>Pierinae</taxon>
        <taxon>Leptosia</taxon>
    </lineage>
</organism>
<sequence length="290" mass="31050">MNRGVEATEIEIANARLGILDATICCSPPTIDTLSDSFVQPKGGTADPGEEVGQGDGDVRAVLMTWPTLAALQKQGLSVWEAPRSIKVGDRTPLGTKKGRTDSQPSKIRKNTLWKKIRNIASGKEAVNELDAGPGGMAVYRLERGGGSVLASRAEPETRVDRLARAIARPASAFLGEIFSMIRLLIMLPISLLLRLERCILSLTVWAICGVVQTLAEEVLTPTLALGYNYAARPTLVTAGRVADALRLALEPISLALGDALLPCATLLANCRLVNVCVERRCACHSLHHV</sequence>
<keyword evidence="2" id="KW-1185">Reference proteome</keyword>